<feature type="transmembrane region" description="Helical" evidence="1">
    <location>
        <begin position="21"/>
        <end position="40"/>
    </location>
</feature>
<gene>
    <name evidence="2" type="ORF">ASZ90_002444</name>
</gene>
<keyword evidence="1" id="KW-0812">Transmembrane</keyword>
<dbReference type="EMBL" id="LNQE01000298">
    <property type="protein sequence ID" value="KUG27697.1"/>
    <property type="molecule type" value="Genomic_DNA"/>
</dbReference>
<proteinExistence type="predicted"/>
<dbReference type="AlphaFoldDB" id="A0A0W8G3S2"/>
<comment type="caution">
    <text evidence="2">The sequence shown here is derived from an EMBL/GenBank/DDBJ whole genome shotgun (WGS) entry which is preliminary data.</text>
</comment>
<organism evidence="2">
    <name type="scientific">hydrocarbon metagenome</name>
    <dbReference type="NCBI Taxonomy" id="938273"/>
    <lineage>
        <taxon>unclassified sequences</taxon>
        <taxon>metagenomes</taxon>
        <taxon>ecological metagenomes</taxon>
    </lineage>
</organism>
<protein>
    <submittedName>
        <fullName evidence="2">Uncharacterized protein</fullName>
    </submittedName>
</protein>
<keyword evidence="1" id="KW-0472">Membrane</keyword>
<sequence length="47" mass="4624">MLAAWLPVFHARLCGADRTGVFAAASAVILAVVHGLSGLLPGAPGPA</sequence>
<evidence type="ECO:0000313" key="2">
    <source>
        <dbReference type="EMBL" id="KUG27697.1"/>
    </source>
</evidence>
<keyword evidence="1" id="KW-1133">Transmembrane helix</keyword>
<reference evidence="2" key="1">
    <citation type="journal article" date="2015" name="Proc. Natl. Acad. Sci. U.S.A.">
        <title>Networks of energetic and metabolic interactions define dynamics in microbial communities.</title>
        <authorList>
            <person name="Embree M."/>
            <person name="Liu J.K."/>
            <person name="Al-Bassam M.M."/>
            <person name="Zengler K."/>
        </authorList>
    </citation>
    <scope>NUCLEOTIDE SEQUENCE</scope>
</reference>
<evidence type="ECO:0000256" key="1">
    <source>
        <dbReference type="SAM" id="Phobius"/>
    </source>
</evidence>
<name>A0A0W8G3S2_9ZZZZ</name>
<accession>A0A0W8G3S2</accession>